<reference evidence="2 3" key="1">
    <citation type="journal article" date="2019" name="Nat. Commun.">
        <title>A new type of DNA phosphorothioation-based antiviral system in archaea.</title>
        <authorList>
            <person name="Xiong L."/>
            <person name="Liu S."/>
            <person name="Chen S."/>
            <person name="Xiao Y."/>
            <person name="Zhu B."/>
            <person name="Gao Y."/>
            <person name="Zhang Y."/>
            <person name="Chen B."/>
            <person name="Luo J."/>
            <person name="Deng Z."/>
            <person name="Chen X."/>
            <person name="Wang L."/>
            <person name="Chen S."/>
        </authorList>
    </citation>
    <scope>NUCLEOTIDE SEQUENCE [LARGE SCALE GENOMIC DNA]</scope>
    <source>
        <strain evidence="2 3">CBA1105</strain>
    </source>
</reference>
<accession>A0A4D6HD57</accession>
<dbReference type="EMBL" id="CP031310">
    <property type="protein sequence ID" value="QCC51909.1"/>
    <property type="molecule type" value="Genomic_DNA"/>
</dbReference>
<keyword evidence="1" id="KW-0812">Transmembrane</keyword>
<feature type="transmembrane region" description="Helical" evidence="1">
    <location>
        <begin position="44"/>
        <end position="63"/>
    </location>
</feature>
<evidence type="ECO:0000313" key="2">
    <source>
        <dbReference type="EMBL" id="QCC51909.1"/>
    </source>
</evidence>
<dbReference type="AlphaFoldDB" id="A0A4D6HD57"/>
<evidence type="ECO:0000256" key="1">
    <source>
        <dbReference type="SAM" id="Phobius"/>
    </source>
</evidence>
<keyword evidence="3" id="KW-1185">Reference proteome</keyword>
<dbReference type="Gene3D" id="1.10.287.910">
    <property type="entry name" value="bacterial mercury transporter, merf"/>
    <property type="match status" value="1"/>
</dbReference>
<keyword evidence="1" id="KW-0472">Membrane</keyword>
<dbReference type="Proteomes" id="UP000296706">
    <property type="component" value="Chromosome"/>
</dbReference>
<dbReference type="RefSeq" id="WP_049994481.1">
    <property type="nucleotide sequence ID" value="NZ_CP031310.1"/>
</dbReference>
<dbReference type="GeneID" id="39848600"/>
<evidence type="ECO:0000313" key="3">
    <source>
        <dbReference type="Proteomes" id="UP000296706"/>
    </source>
</evidence>
<sequence>MDEETANRRSILAVAGVASLCCIGPGTAAMVGGAGGATTGTLGGGLVEMSATALALALAAVVIGRRRDCESCD</sequence>
<organism evidence="2 3">
    <name type="scientific">Halapricum salinum</name>
    <dbReference type="NCBI Taxonomy" id="1457250"/>
    <lineage>
        <taxon>Archaea</taxon>
        <taxon>Methanobacteriati</taxon>
        <taxon>Methanobacteriota</taxon>
        <taxon>Stenosarchaea group</taxon>
        <taxon>Halobacteria</taxon>
        <taxon>Halobacteriales</taxon>
        <taxon>Haloarculaceae</taxon>
        <taxon>Halapricum</taxon>
    </lineage>
</organism>
<protein>
    <submittedName>
        <fullName evidence="2">Uncharacterized protein</fullName>
    </submittedName>
</protein>
<proteinExistence type="predicted"/>
<dbReference type="KEGG" id="hsn:DV733_12025"/>
<name>A0A4D6HD57_9EURY</name>
<gene>
    <name evidence="2" type="ORF">DV733_12025</name>
</gene>
<keyword evidence="1" id="KW-1133">Transmembrane helix</keyword>